<dbReference type="GO" id="GO:0007264">
    <property type="term" value="P:small GTPase-mediated signal transduction"/>
    <property type="evidence" value="ECO:0007669"/>
    <property type="project" value="InterPro"/>
</dbReference>
<dbReference type="FunFam" id="3.40.50.300:FF:001600">
    <property type="entry name" value="RhoU, isoform B"/>
    <property type="match status" value="1"/>
</dbReference>
<name>A0A1W4WTW9_AGRPL</name>
<dbReference type="Gene3D" id="3.40.50.300">
    <property type="entry name" value="P-loop containing nucleotide triphosphate hydrolases"/>
    <property type="match status" value="1"/>
</dbReference>
<dbReference type="SMART" id="SM00175">
    <property type="entry name" value="RAB"/>
    <property type="match status" value="1"/>
</dbReference>
<evidence type="ECO:0000313" key="4">
    <source>
        <dbReference type="RefSeq" id="XP_018327329.1"/>
    </source>
</evidence>
<dbReference type="InterPro" id="IPR001806">
    <property type="entry name" value="Small_GTPase"/>
</dbReference>
<dbReference type="OrthoDB" id="8830751at2759"/>
<dbReference type="SUPFAM" id="SSF52540">
    <property type="entry name" value="P-loop containing nucleoside triphosphate hydrolases"/>
    <property type="match status" value="1"/>
</dbReference>
<dbReference type="Proteomes" id="UP000192223">
    <property type="component" value="Unplaced"/>
</dbReference>
<dbReference type="GO" id="GO:0051301">
    <property type="term" value="P:cell division"/>
    <property type="evidence" value="ECO:0007669"/>
    <property type="project" value="UniProtKB-KW"/>
</dbReference>
<dbReference type="InParanoid" id="A0A1W4WTW9"/>
<keyword evidence="3" id="KW-1185">Reference proteome</keyword>
<dbReference type="AlphaFoldDB" id="A0A1W4WTW9"/>
<dbReference type="NCBIfam" id="TIGR00231">
    <property type="entry name" value="small_GTP"/>
    <property type="match status" value="1"/>
</dbReference>
<keyword evidence="4" id="KW-0132">Cell division</keyword>
<dbReference type="InterPro" id="IPR027417">
    <property type="entry name" value="P-loop_NTPase"/>
</dbReference>
<sequence>MNYTKQPLLKEQPLPVKIFKRKRVKVEKDKKCKIKCVLVGDKAVGKTSLAVSYSNDTFPSEYVPTAYDNYNVVVQVDGEPIRVELCDTAGQDEFTPLRSLCYPGTDVFMLCFSLVKPYSFHSACTRWAEELSKHEAAVVLVGTQADLLNNPDVLQQLREKRESPVSKEHALNLAARLNAPYIATSAKTCNHLKAAFDQAIILALKRQRIKNSFWRRLCCV</sequence>
<gene>
    <name evidence="4" type="primary">LOC108738422</name>
</gene>
<dbReference type="Pfam" id="PF00071">
    <property type="entry name" value="Ras"/>
    <property type="match status" value="1"/>
</dbReference>
<dbReference type="PROSITE" id="PS51419">
    <property type="entry name" value="RAB"/>
    <property type="match status" value="1"/>
</dbReference>
<reference evidence="4" key="1">
    <citation type="submission" date="2025-08" db="UniProtKB">
        <authorList>
            <consortium name="RefSeq"/>
        </authorList>
    </citation>
    <scope>IDENTIFICATION</scope>
    <source>
        <tissue evidence="4">Entire body</tissue>
    </source>
</reference>
<evidence type="ECO:0000256" key="2">
    <source>
        <dbReference type="ARBA" id="ARBA00023134"/>
    </source>
</evidence>
<dbReference type="GO" id="GO:0003924">
    <property type="term" value="F:GTPase activity"/>
    <property type="evidence" value="ECO:0007669"/>
    <property type="project" value="InterPro"/>
</dbReference>
<evidence type="ECO:0000313" key="3">
    <source>
        <dbReference type="Proteomes" id="UP000192223"/>
    </source>
</evidence>
<dbReference type="GO" id="GO:0001667">
    <property type="term" value="P:ameboidal-type cell migration"/>
    <property type="evidence" value="ECO:0007669"/>
    <property type="project" value="UniProtKB-ARBA"/>
</dbReference>
<dbReference type="PROSITE" id="PS51420">
    <property type="entry name" value="RHO"/>
    <property type="match status" value="1"/>
</dbReference>
<dbReference type="SMART" id="SM00173">
    <property type="entry name" value="RAS"/>
    <property type="match status" value="1"/>
</dbReference>
<organism evidence="3 4">
    <name type="scientific">Agrilus planipennis</name>
    <name type="common">Emerald ash borer</name>
    <name type="synonym">Agrilus marcopoli</name>
    <dbReference type="NCBI Taxonomy" id="224129"/>
    <lineage>
        <taxon>Eukaryota</taxon>
        <taxon>Metazoa</taxon>
        <taxon>Ecdysozoa</taxon>
        <taxon>Arthropoda</taxon>
        <taxon>Hexapoda</taxon>
        <taxon>Insecta</taxon>
        <taxon>Pterygota</taxon>
        <taxon>Neoptera</taxon>
        <taxon>Endopterygota</taxon>
        <taxon>Coleoptera</taxon>
        <taxon>Polyphaga</taxon>
        <taxon>Elateriformia</taxon>
        <taxon>Buprestoidea</taxon>
        <taxon>Buprestidae</taxon>
        <taxon>Agrilinae</taxon>
        <taxon>Agrilus</taxon>
    </lineage>
</organism>
<dbReference type="PRINTS" id="PR00449">
    <property type="entry name" value="RASTRNSFRMNG"/>
</dbReference>
<evidence type="ECO:0000256" key="1">
    <source>
        <dbReference type="ARBA" id="ARBA00022741"/>
    </source>
</evidence>
<keyword evidence="2" id="KW-0342">GTP-binding</keyword>
<keyword evidence="1" id="KW-0547">Nucleotide-binding</keyword>
<dbReference type="GeneID" id="108738422"/>
<keyword evidence="4" id="KW-0131">Cell cycle</keyword>
<dbReference type="STRING" id="224129.A0A1W4WTW9"/>
<proteinExistence type="predicted"/>
<dbReference type="RefSeq" id="XP_018327329.1">
    <property type="nucleotide sequence ID" value="XM_018471827.2"/>
</dbReference>
<dbReference type="GO" id="GO:0003006">
    <property type="term" value="P:developmental process involved in reproduction"/>
    <property type="evidence" value="ECO:0007669"/>
    <property type="project" value="UniProtKB-ARBA"/>
</dbReference>
<dbReference type="KEGG" id="apln:108738422"/>
<dbReference type="InterPro" id="IPR003578">
    <property type="entry name" value="Small_GTPase_Rho"/>
</dbReference>
<dbReference type="GO" id="GO:0035006">
    <property type="term" value="P:melanization defense response"/>
    <property type="evidence" value="ECO:0007669"/>
    <property type="project" value="UniProtKB-ARBA"/>
</dbReference>
<dbReference type="PROSITE" id="PS51421">
    <property type="entry name" value="RAS"/>
    <property type="match status" value="1"/>
</dbReference>
<dbReference type="PANTHER" id="PTHR24072">
    <property type="entry name" value="RHO FAMILY GTPASE"/>
    <property type="match status" value="1"/>
</dbReference>
<dbReference type="SMART" id="SM00174">
    <property type="entry name" value="RHO"/>
    <property type="match status" value="1"/>
</dbReference>
<dbReference type="GO" id="GO:0022412">
    <property type="term" value="P:cellular process involved in reproduction in multicellular organism"/>
    <property type="evidence" value="ECO:0007669"/>
    <property type="project" value="UniProtKB-ARBA"/>
</dbReference>
<protein>
    <submittedName>
        <fullName evidence="4">Cell division control protein 42 homolog</fullName>
    </submittedName>
</protein>
<dbReference type="InterPro" id="IPR005225">
    <property type="entry name" value="Small_GTP-bd"/>
</dbReference>
<dbReference type="GO" id="GO:0005525">
    <property type="term" value="F:GTP binding"/>
    <property type="evidence" value="ECO:0007669"/>
    <property type="project" value="UniProtKB-KW"/>
</dbReference>
<dbReference type="GO" id="GO:0035099">
    <property type="term" value="P:hemocyte migration"/>
    <property type="evidence" value="ECO:0007669"/>
    <property type="project" value="UniProtKB-ARBA"/>
</dbReference>
<accession>A0A1W4WTW9</accession>